<evidence type="ECO:0000256" key="3">
    <source>
        <dbReference type="ARBA" id="ARBA00023274"/>
    </source>
</evidence>
<evidence type="ECO:0000256" key="5">
    <source>
        <dbReference type="RuleBase" id="RU003823"/>
    </source>
</evidence>
<dbReference type="OrthoDB" id="309483at2759"/>
<dbReference type="Pfam" id="PF00333">
    <property type="entry name" value="Ribosomal_S5"/>
    <property type="match status" value="1"/>
</dbReference>
<keyword evidence="3 4" id="KW-0687">Ribonucleoprotein</keyword>
<dbReference type="GO" id="GO:0003735">
    <property type="term" value="F:structural constituent of ribosome"/>
    <property type="evidence" value="ECO:0007669"/>
    <property type="project" value="UniProtKB-UniRule"/>
</dbReference>
<dbReference type="PANTHER" id="PTHR48277:SF1">
    <property type="entry name" value="MITOCHONDRIAL RIBOSOMAL PROTEIN S5"/>
    <property type="match status" value="1"/>
</dbReference>
<dbReference type="GO" id="GO:0003723">
    <property type="term" value="F:RNA binding"/>
    <property type="evidence" value="ECO:0007669"/>
    <property type="project" value="InterPro"/>
</dbReference>
<organism evidence="8 9">
    <name type="scientific">Phanerochaete sordida</name>
    <dbReference type="NCBI Taxonomy" id="48140"/>
    <lineage>
        <taxon>Eukaryota</taxon>
        <taxon>Fungi</taxon>
        <taxon>Dikarya</taxon>
        <taxon>Basidiomycota</taxon>
        <taxon>Agaricomycotina</taxon>
        <taxon>Agaricomycetes</taxon>
        <taxon>Polyporales</taxon>
        <taxon>Phanerochaetaceae</taxon>
        <taxon>Phanerochaete</taxon>
    </lineage>
</organism>
<comment type="similarity">
    <text evidence="1 5">Belongs to the universal ribosomal protein uS5 family.</text>
</comment>
<name>A0A9P3GH54_9APHY</name>
<comment type="caution">
    <text evidence="8">The sequence shown here is derived from an EMBL/GenBank/DDBJ whole genome shotgun (WGS) entry which is preliminary data.</text>
</comment>
<evidence type="ECO:0000256" key="2">
    <source>
        <dbReference type="ARBA" id="ARBA00022980"/>
    </source>
</evidence>
<evidence type="ECO:0000256" key="6">
    <source>
        <dbReference type="SAM" id="MobiDB-lite"/>
    </source>
</evidence>
<keyword evidence="9" id="KW-1185">Reference proteome</keyword>
<protein>
    <recommendedName>
        <fullName evidence="7">S5 DRBM domain-containing protein</fullName>
    </recommendedName>
</protein>
<dbReference type="PANTHER" id="PTHR48277">
    <property type="entry name" value="MITOCHONDRIAL RIBOSOMAL PROTEIN S5"/>
    <property type="match status" value="1"/>
</dbReference>
<dbReference type="SUPFAM" id="SSF54211">
    <property type="entry name" value="Ribosomal protein S5 domain 2-like"/>
    <property type="match status" value="1"/>
</dbReference>
<dbReference type="Pfam" id="PF03719">
    <property type="entry name" value="Ribosomal_S5_C"/>
    <property type="match status" value="1"/>
</dbReference>
<evidence type="ECO:0000313" key="9">
    <source>
        <dbReference type="Proteomes" id="UP000703269"/>
    </source>
</evidence>
<dbReference type="InterPro" id="IPR005324">
    <property type="entry name" value="Ribosomal_uS5_C"/>
</dbReference>
<evidence type="ECO:0000256" key="1">
    <source>
        <dbReference type="ARBA" id="ARBA00008945"/>
    </source>
</evidence>
<gene>
    <name evidence="8" type="ORF">PsYK624_110270</name>
</gene>
<dbReference type="Gene3D" id="3.30.230.10">
    <property type="match status" value="1"/>
</dbReference>
<dbReference type="InterPro" id="IPR020568">
    <property type="entry name" value="Ribosomal_Su5_D2-typ_SF"/>
</dbReference>
<dbReference type="GO" id="GO:0006412">
    <property type="term" value="P:translation"/>
    <property type="evidence" value="ECO:0007669"/>
    <property type="project" value="InterPro"/>
</dbReference>
<dbReference type="SUPFAM" id="SSF54768">
    <property type="entry name" value="dsRNA-binding domain-like"/>
    <property type="match status" value="1"/>
</dbReference>
<dbReference type="Gene3D" id="3.30.160.20">
    <property type="match status" value="1"/>
</dbReference>
<dbReference type="AlphaFoldDB" id="A0A9P3GH54"/>
<dbReference type="PROSITE" id="PS50881">
    <property type="entry name" value="S5_DSRBD"/>
    <property type="match status" value="1"/>
</dbReference>
<reference evidence="8 9" key="1">
    <citation type="submission" date="2021-08" db="EMBL/GenBank/DDBJ databases">
        <title>Draft Genome Sequence of Phanerochaete sordida strain YK-624.</title>
        <authorList>
            <person name="Mori T."/>
            <person name="Dohra H."/>
            <person name="Suzuki T."/>
            <person name="Kawagishi H."/>
            <person name="Hirai H."/>
        </authorList>
    </citation>
    <scope>NUCLEOTIDE SEQUENCE [LARGE SCALE GENOMIC DNA]</scope>
    <source>
        <strain evidence="8 9">YK-624</strain>
    </source>
</reference>
<dbReference type="GO" id="GO:0005840">
    <property type="term" value="C:ribosome"/>
    <property type="evidence" value="ECO:0007669"/>
    <property type="project" value="UniProtKB-KW"/>
</dbReference>
<dbReference type="FunFam" id="3.30.230.10:FF:000002">
    <property type="entry name" value="30S ribosomal protein S5"/>
    <property type="match status" value="1"/>
</dbReference>
<dbReference type="EMBL" id="BPQB01000043">
    <property type="protein sequence ID" value="GJE94851.1"/>
    <property type="molecule type" value="Genomic_DNA"/>
</dbReference>
<dbReference type="InterPro" id="IPR013810">
    <property type="entry name" value="Ribosomal_uS5_N"/>
</dbReference>
<keyword evidence="2 4" id="KW-0689">Ribosomal protein</keyword>
<dbReference type="Proteomes" id="UP000703269">
    <property type="component" value="Unassembled WGS sequence"/>
</dbReference>
<accession>A0A9P3GH54</accession>
<proteinExistence type="inferred from homology"/>
<dbReference type="GO" id="GO:0005737">
    <property type="term" value="C:cytoplasm"/>
    <property type="evidence" value="ECO:0007669"/>
    <property type="project" value="UniProtKB-ARBA"/>
</dbReference>
<feature type="compositionally biased region" description="Acidic residues" evidence="6">
    <location>
        <begin position="68"/>
        <end position="83"/>
    </location>
</feature>
<evidence type="ECO:0000256" key="4">
    <source>
        <dbReference type="PROSITE-ProRule" id="PRU00268"/>
    </source>
</evidence>
<feature type="region of interest" description="Disordered" evidence="6">
    <location>
        <begin position="36"/>
        <end position="83"/>
    </location>
</feature>
<feature type="region of interest" description="Disordered" evidence="6">
    <location>
        <begin position="312"/>
        <end position="339"/>
    </location>
</feature>
<feature type="domain" description="S5 DRBM" evidence="7">
    <location>
        <begin position="160"/>
        <end position="223"/>
    </location>
</feature>
<evidence type="ECO:0000259" key="7">
    <source>
        <dbReference type="PROSITE" id="PS50881"/>
    </source>
</evidence>
<evidence type="ECO:0000313" key="8">
    <source>
        <dbReference type="EMBL" id="GJE94851.1"/>
    </source>
</evidence>
<dbReference type="InterPro" id="IPR000851">
    <property type="entry name" value="Ribosomal_uS5"/>
</dbReference>
<dbReference type="InterPro" id="IPR014721">
    <property type="entry name" value="Ribsml_uS5_D2-typ_fold_subgr"/>
</dbReference>
<feature type="compositionally biased region" description="Polar residues" evidence="6">
    <location>
        <begin position="36"/>
        <end position="55"/>
    </location>
</feature>
<dbReference type="GO" id="GO:1990904">
    <property type="term" value="C:ribonucleoprotein complex"/>
    <property type="evidence" value="ECO:0007669"/>
    <property type="project" value="UniProtKB-UniRule"/>
</dbReference>
<sequence length="339" mass="37880">MLRLARPALNVSRLAASSRSALRPSFPSLCAIRLNSTQTPKTPPASNADNSTQVVPESAMEGSTLLSEADESMEEEWEYEESGEDAVFPDLMEKDGILDDISFVEEFPAEEYGQPHTNQIRFRNEDPLGGKWDEEPLEDDMSVENNFEFVPVSRHARSNWHEYCVQFRRVSLQTGKGKRHRMNAMYVVGNGDGLLGFGSATDEEAQLATQKAIYQAYRNIDYVDRMEKRTLWTDMESKLGSTRVVLRPRPVGFGLRCNPYVHYILKAAGIKDASGKVWGSRSPMNVIHATLRMLWSGNAPLAMGNGIGGPGRRLMKGSGMRGAGDVERERGRRMASLRM</sequence>